<gene>
    <name evidence="2" type="ORF">B0H15DRAFT_1027050</name>
</gene>
<evidence type="ECO:0000256" key="1">
    <source>
        <dbReference type="SAM" id="MobiDB-lite"/>
    </source>
</evidence>
<evidence type="ECO:0000313" key="3">
    <source>
        <dbReference type="Proteomes" id="UP001222325"/>
    </source>
</evidence>
<proteinExistence type="predicted"/>
<feature type="region of interest" description="Disordered" evidence="1">
    <location>
        <begin position="99"/>
        <end position="148"/>
    </location>
</feature>
<comment type="caution">
    <text evidence="2">The sequence shown here is derived from an EMBL/GenBank/DDBJ whole genome shotgun (WGS) entry which is preliminary data.</text>
</comment>
<reference evidence="2" key="1">
    <citation type="submission" date="2023-03" db="EMBL/GenBank/DDBJ databases">
        <title>Massive genome expansion in bonnet fungi (Mycena s.s.) driven by repeated elements and novel gene families across ecological guilds.</title>
        <authorList>
            <consortium name="Lawrence Berkeley National Laboratory"/>
            <person name="Harder C.B."/>
            <person name="Miyauchi S."/>
            <person name="Viragh M."/>
            <person name="Kuo A."/>
            <person name="Thoen E."/>
            <person name="Andreopoulos B."/>
            <person name="Lu D."/>
            <person name="Skrede I."/>
            <person name="Drula E."/>
            <person name="Henrissat B."/>
            <person name="Morin E."/>
            <person name="Kohler A."/>
            <person name="Barry K."/>
            <person name="LaButti K."/>
            <person name="Morin E."/>
            <person name="Salamov A."/>
            <person name="Lipzen A."/>
            <person name="Mereny Z."/>
            <person name="Hegedus B."/>
            <person name="Baldrian P."/>
            <person name="Stursova M."/>
            <person name="Weitz H."/>
            <person name="Taylor A."/>
            <person name="Grigoriev I.V."/>
            <person name="Nagy L.G."/>
            <person name="Martin F."/>
            <person name="Kauserud H."/>
        </authorList>
    </citation>
    <scope>NUCLEOTIDE SEQUENCE</scope>
    <source>
        <strain evidence="2">CBHHK173m</strain>
    </source>
</reference>
<feature type="region of interest" description="Disordered" evidence="1">
    <location>
        <begin position="174"/>
        <end position="193"/>
    </location>
</feature>
<dbReference type="EMBL" id="JARJCN010000094">
    <property type="protein sequence ID" value="KAJ7075488.1"/>
    <property type="molecule type" value="Genomic_DNA"/>
</dbReference>
<sequence>MPPGLAAWNTAGDAGAGLYNSNDVNTATYQRRSRLAPQQPRLLTSEPSASPAAHGRAATLASCASHANMAAAITLLAGLAHGSYSASLVHVARADPGADSTLTRRRSYTPRCPSLTSPQAPPPPSIPHIVPPAPLHSAKRTPHAAPPNDLRAAHAAAPATPRLGVHARFRVASSADASAPSAPASPPSRNLRPLNARRPLGFALLHLPPSSMPVSAPVPFAQTRIVRTVLGLRCSRPARFPCLHCVSLPCAARADSPANSWHDVYTRLGDRYRVATQSPYSTTDARYTVAARQSPLFLAIQRSTLTCSLIHPVAPFELRVELARRATPVHARTLSACPPLRHQACDL</sequence>
<feature type="compositionally biased region" description="Pro residues" evidence="1">
    <location>
        <begin position="119"/>
        <end position="134"/>
    </location>
</feature>
<name>A0AAD6XF98_9AGAR</name>
<evidence type="ECO:0000313" key="2">
    <source>
        <dbReference type="EMBL" id="KAJ7075488.1"/>
    </source>
</evidence>
<dbReference type="AlphaFoldDB" id="A0AAD6XF98"/>
<keyword evidence="3" id="KW-1185">Reference proteome</keyword>
<protein>
    <submittedName>
        <fullName evidence="2">Uncharacterized protein</fullName>
    </submittedName>
</protein>
<organism evidence="2 3">
    <name type="scientific">Mycena belliarum</name>
    <dbReference type="NCBI Taxonomy" id="1033014"/>
    <lineage>
        <taxon>Eukaryota</taxon>
        <taxon>Fungi</taxon>
        <taxon>Dikarya</taxon>
        <taxon>Basidiomycota</taxon>
        <taxon>Agaricomycotina</taxon>
        <taxon>Agaricomycetes</taxon>
        <taxon>Agaricomycetidae</taxon>
        <taxon>Agaricales</taxon>
        <taxon>Marasmiineae</taxon>
        <taxon>Mycenaceae</taxon>
        <taxon>Mycena</taxon>
    </lineage>
</organism>
<dbReference type="Proteomes" id="UP001222325">
    <property type="component" value="Unassembled WGS sequence"/>
</dbReference>
<feature type="region of interest" description="Disordered" evidence="1">
    <location>
        <begin position="33"/>
        <end position="53"/>
    </location>
</feature>
<accession>A0AAD6XF98</accession>